<evidence type="ECO:0000256" key="1">
    <source>
        <dbReference type="ARBA" id="ARBA00005228"/>
    </source>
</evidence>
<dbReference type="GO" id="GO:0004252">
    <property type="term" value="F:serine-type endopeptidase activity"/>
    <property type="evidence" value="ECO:0007669"/>
    <property type="project" value="UniProtKB-EC"/>
</dbReference>
<dbReference type="RefSeq" id="WP_371871571.1">
    <property type="nucleotide sequence ID" value="NZ_JACHXD010000001.1"/>
</dbReference>
<dbReference type="PANTHER" id="PTHR11757:SF19">
    <property type="entry name" value="PROLYL ENDOPEPTIDASE-LIKE"/>
    <property type="match status" value="1"/>
</dbReference>
<dbReference type="AlphaFoldDB" id="A0A7W5FSE0"/>
<dbReference type="FunFam" id="3.40.50.1820:FF:000005">
    <property type="entry name" value="Prolyl endopeptidase"/>
    <property type="match status" value="1"/>
</dbReference>
<evidence type="ECO:0000313" key="8">
    <source>
        <dbReference type="EMBL" id="MBB3117472.1"/>
    </source>
</evidence>
<dbReference type="InterPro" id="IPR029058">
    <property type="entry name" value="AB_hydrolase_fold"/>
</dbReference>
<evidence type="ECO:0000256" key="4">
    <source>
        <dbReference type="ARBA" id="ARBA00022825"/>
    </source>
</evidence>
<comment type="caution">
    <text evidence="8">The sequence shown here is derived from an EMBL/GenBank/DDBJ whole genome shotgun (WGS) entry which is preliminary data.</text>
</comment>
<feature type="domain" description="Peptidase S9 prolyl oligopeptidase catalytic" evidence="6">
    <location>
        <begin position="492"/>
        <end position="703"/>
    </location>
</feature>
<keyword evidence="5" id="KW-0732">Signal</keyword>
<accession>A0A7W5FSE0</accession>
<evidence type="ECO:0000259" key="6">
    <source>
        <dbReference type="Pfam" id="PF00326"/>
    </source>
</evidence>
<evidence type="ECO:0000256" key="5">
    <source>
        <dbReference type="SAM" id="SignalP"/>
    </source>
</evidence>
<keyword evidence="3 8" id="KW-0378">Hydrolase</keyword>
<keyword evidence="4" id="KW-0720">Serine protease</keyword>
<feature type="chain" id="PRO_5030871163" evidence="5">
    <location>
        <begin position="23"/>
        <end position="709"/>
    </location>
</feature>
<dbReference type="SUPFAM" id="SSF53474">
    <property type="entry name" value="alpha/beta-Hydrolases"/>
    <property type="match status" value="1"/>
</dbReference>
<dbReference type="Gene3D" id="2.130.10.120">
    <property type="entry name" value="Prolyl oligopeptidase, N-terminal domain"/>
    <property type="match status" value="1"/>
</dbReference>
<evidence type="ECO:0000256" key="3">
    <source>
        <dbReference type="ARBA" id="ARBA00022801"/>
    </source>
</evidence>
<dbReference type="Pfam" id="PF00326">
    <property type="entry name" value="Peptidase_S9"/>
    <property type="match status" value="1"/>
</dbReference>
<sequence length="709" mass="79133">MKIVKASALASALAIMAAPALALEAPVAAKRAWQETRHGEVVTDDYYWLREKSTPAVIDYLKAENAYTEAMTAKIKPLADKVFGEMKGRMLEAEQGAPLRSKGYYYYTRIEAGQQYGSNYRRRAGANDAYDPKAPEELLLDRNKLAKGKKFFAVEGFAVSPDSRLLAYTTDTTGFRQYQLHVKDLKTGKVLSTTMPRITALAWASDNKTLFVVQEDATTKRSDRLFRLPLGGKPTQLYHEVDELFNIGVDTSSDGKFLQLSAQSTDTNETRLLPADQPKGEFKVLLPREKGHRYFADTRDGQVYLMTNKDAKNFRIVSAPLATPQPQHWTEVVAHDKDVLLQGFGLYQGFLAVHEKSRALPRTRIYDFATRGWKTVQFPDEVYATRTPGSSPGSVPADFDARELVLSYESPVAPPTVLGVDMASGQRREIWRKTVPGYDAGQYETRMLWASARDGVQVPLWTLAKKGVARDGKAPLLLYAYGSYGMGMNATFSARNLSLIDRGAVYVMAYIRGGNELGEAWHDDGMLMKKKNTFTDFIDVADYLVKEKWTSPERLIAEGGSAGGLLMGAVTNMRPELFRGVHAAVPFVDVMNTMMDASLPLTTGEYLEWGNPNEKAAYDYMRSYSPYDNIERKAYPAMLVTTGLNDSQVMYWEPAKYVAKLRAHKTDKQPLLLKVNMGAGHGGASGRYDALHEQAFQRAWMLSLWGIAE</sequence>
<dbReference type="GO" id="GO:0006508">
    <property type="term" value="P:proteolysis"/>
    <property type="evidence" value="ECO:0007669"/>
    <property type="project" value="UniProtKB-KW"/>
</dbReference>
<organism evidence="8 9">
    <name type="scientific">Pseudoduganella violacea</name>
    <dbReference type="NCBI Taxonomy" id="1715466"/>
    <lineage>
        <taxon>Bacteria</taxon>
        <taxon>Pseudomonadati</taxon>
        <taxon>Pseudomonadota</taxon>
        <taxon>Betaproteobacteria</taxon>
        <taxon>Burkholderiales</taxon>
        <taxon>Oxalobacteraceae</taxon>
        <taxon>Telluria group</taxon>
        <taxon>Pseudoduganella</taxon>
    </lineage>
</organism>
<dbReference type="EC" id="3.4.21.83" evidence="8"/>
<dbReference type="PRINTS" id="PR00862">
    <property type="entry name" value="PROLIGOPTASE"/>
</dbReference>
<comment type="similarity">
    <text evidence="1">Belongs to the peptidase S9A family.</text>
</comment>
<evidence type="ECO:0000259" key="7">
    <source>
        <dbReference type="Pfam" id="PF02897"/>
    </source>
</evidence>
<dbReference type="EMBL" id="JACHXD010000001">
    <property type="protein sequence ID" value="MBB3117472.1"/>
    <property type="molecule type" value="Genomic_DNA"/>
</dbReference>
<evidence type="ECO:0000313" key="9">
    <source>
        <dbReference type="Proteomes" id="UP000541535"/>
    </source>
</evidence>
<dbReference type="Gene3D" id="3.40.50.1820">
    <property type="entry name" value="alpha/beta hydrolase"/>
    <property type="match status" value="1"/>
</dbReference>
<dbReference type="InterPro" id="IPR051543">
    <property type="entry name" value="Serine_Peptidase_S9A"/>
</dbReference>
<dbReference type="InterPro" id="IPR023302">
    <property type="entry name" value="Pept_S9A_N"/>
</dbReference>
<evidence type="ECO:0000256" key="2">
    <source>
        <dbReference type="ARBA" id="ARBA00022670"/>
    </source>
</evidence>
<protein>
    <submittedName>
        <fullName evidence="8">Oligopeptidase B</fullName>
        <ecNumber evidence="8">3.4.21.83</ecNumber>
    </submittedName>
</protein>
<gene>
    <name evidence="8" type="ORF">FHS03_000491</name>
</gene>
<dbReference type="SUPFAM" id="SSF50993">
    <property type="entry name" value="Peptidase/esterase 'gauge' domain"/>
    <property type="match status" value="1"/>
</dbReference>
<feature type="domain" description="Peptidase S9A N-terminal" evidence="7">
    <location>
        <begin position="30"/>
        <end position="428"/>
    </location>
</feature>
<dbReference type="Proteomes" id="UP000541535">
    <property type="component" value="Unassembled WGS sequence"/>
</dbReference>
<dbReference type="PANTHER" id="PTHR11757">
    <property type="entry name" value="PROTEASE FAMILY S9A OLIGOPEPTIDASE"/>
    <property type="match status" value="1"/>
</dbReference>
<keyword evidence="2" id="KW-0645">Protease</keyword>
<reference evidence="8 9" key="1">
    <citation type="submission" date="2020-08" db="EMBL/GenBank/DDBJ databases">
        <title>Genomic Encyclopedia of Type Strains, Phase III (KMG-III): the genomes of soil and plant-associated and newly described type strains.</title>
        <authorList>
            <person name="Whitman W."/>
        </authorList>
    </citation>
    <scope>NUCLEOTIDE SEQUENCE [LARGE SCALE GENOMIC DNA]</scope>
    <source>
        <strain evidence="8 9">CECT 8897</strain>
    </source>
</reference>
<proteinExistence type="inferred from homology"/>
<dbReference type="InterPro" id="IPR002470">
    <property type="entry name" value="Peptidase_S9A"/>
</dbReference>
<keyword evidence="9" id="KW-1185">Reference proteome</keyword>
<feature type="signal peptide" evidence="5">
    <location>
        <begin position="1"/>
        <end position="22"/>
    </location>
</feature>
<dbReference type="InterPro" id="IPR001375">
    <property type="entry name" value="Peptidase_S9_cat"/>
</dbReference>
<name>A0A7W5FSE0_9BURK</name>
<dbReference type="Pfam" id="PF02897">
    <property type="entry name" value="Peptidase_S9_N"/>
    <property type="match status" value="1"/>
</dbReference>